<protein>
    <submittedName>
        <fullName evidence="1">Carboxypeptidase-like regulatory domain-containing protein</fullName>
    </submittedName>
</protein>
<organism evidence="1 2">
    <name type="scientific">Solitalea agri</name>
    <dbReference type="NCBI Taxonomy" id="2953739"/>
    <lineage>
        <taxon>Bacteria</taxon>
        <taxon>Pseudomonadati</taxon>
        <taxon>Bacteroidota</taxon>
        <taxon>Sphingobacteriia</taxon>
        <taxon>Sphingobacteriales</taxon>
        <taxon>Sphingobacteriaceae</taxon>
        <taxon>Solitalea</taxon>
    </lineage>
</organism>
<dbReference type="AlphaFoldDB" id="A0A9X2F7P9"/>
<dbReference type="Pfam" id="PF13715">
    <property type="entry name" value="CarbopepD_reg_2"/>
    <property type="match status" value="1"/>
</dbReference>
<dbReference type="GO" id="GO:0004180">
    <property type="term" value="F:carboxypeptidase activity"/>
    <property type="evidence" value="ECO:0007669"/>
    <property type="project" value="UniProtKB-KW"/>
</dbReference>
<dbReference type="SUPFAM" id="SSF49464">
    <property type="entry name" value="Carboxypeptidase regulatory domain-like"/>
    <property type="match status" value="1"/>
</dbReference>
<dbReference type="Proteomes" id="UP001155182">
    <property type="component" value="Unassembled WGS sequence"/>
</dbReference>
<keyword evidence="1" id="KW-0121">Carboxypeptidase</keyword>
<name>A0A9X2F7P9_9SPHI</name>
<dbReference type="InterPro" id="IPR008969">
    <property type="entry name" value="CarboxyPept-like_regulatory"/>
</dbReference>
<keyword evidence="1" id="KW-0378">Hydrolase</keyword>
<keyword evidence="1" id="KW-0645">Protease</keyword>
<dbReference type="EMBL" id="JAMWYS010000046">
    <property type="protein sequence ID" value="MCO4293896.1"/>
    <property type="molecule type" value="Genomic_DNA"/>
</dbReference>
<accession>A0A9X2F7P9</accession>
<comment type="caution">
    <text evidence="1">The sequence shown here is derived from an EMBL/GenBank/DDBJ whole genome shotgun (WGS) entry which is preliminary data.</text>
</comment>
<dbReference type="RefSeq" id="WP_252588582.1">
    <property type="nucleotide sequence ID" value="NZ_JAMWYS010000046.1"/>
</dbReference>
<evidence type="ECO:0000313" key="1">
    <source>
        <dbReference type="EMBL" id="MCO4293896.1"/>
    </source>
</evidence>
<gene>
    <name evidence="1" type="ORF">NF867_13610</name>
</gene>
<proteinExistence type="predicted"/>
<reference evidence="1" key="1">
    <citation type="submission" date="2022-06" db="EMBL/GenBank/DDBJ databases">
        <title>Solitalea sp. MAHUQ-68 isolated from rhizospheric soil.</title>
        <authorList>
            <person name="Huq M.A."/>
        </authorList>
    </citation>
    <scope>NUCLEOTIDE SEQUENCE</scope>
    <source>
        <strain evidence="1">MAHUQ-68</strain>
    </source>
</reference>
<keyword evidence="2" id="KW-1185">Reference proteome</keyword>
<dbReference type="Gene3D" id="2.60.40.1120">
    <property type="entry name" value="Carboxypeptidase-like, regulatory domain"/>
    <property type="match status" value="1"/>
</dbReference>
<sequence>MRIQIESPCSKNWNNMTFNDQGRFCDSCQKTVIDFRNLSDNEIIEYIKITNAKTCGNLSQSQLNRVLAKPISRTKRLFSVLGSLLISLGIINQAKAESNSTDISITNQQFVNNSESITSTDSVRIVKGTVVDETDETPLPGAFVTIIGTNITIQTDLNGFFSLYIPSNISLRSMIEFKSLGYQTRRIRLSKLIKSEKKTIKIKLDAQMLGEIALVD</sequence>
<evidence type="ECO:0000313" key="2">
    <source>
        <dbReference type="Proteomes" id="UP001155182"/>
    </source>
</evidence>